<accession>A0ABR9BLF2</accession>
<dbReference type="RefSeq" id="WP_192016076.1">
    <property type="nucleotide sequence ID" value="NZ_JACYTP010000006.1"/>
</dbReference>
<evidence type="ECO:0000256" key="2">
    <source>
        <dbReference type="ARBA" id="ARBA00011358"/>
    </source>
</evidence>
<reference evidence="11 12" key="1">
    <citation type="submission" date="2020-09" db="EMBL/GenBank/DDBJ databases">
        <title>Photobacterium sp. CAU 1568 isolated from sand of Sido Beach.</title>
        <authorList>
            <person name="Kim W."/>
        </authorList>
    </citation>
    <scope>NUCLEOTIDE SEQUENCE [LARGE SCALE GENOMIC DNA]</scope>
    <source>
        <strain evidence="11 12">CAU 1568</strain>
    </source>
</reference>
<feature type="transmembrane region" description="Helical" evidence="10">
    <location>
        <begin position="55"/>
        <end position="77"/>
    </location>
</feature>
<evidence type="ECO:0000256" key="9">
    <source>
        <dbReference type="RuleBase" id="RU003942"/>
    </source>
</evidence>
<organism evidence="11 12">
    <name type="scientific">Photobacterium arenosum</name>
    <dbReference type="NCBI Taxonomy" id="2774143"/>
    <lineage>
        <taxon>Bacteria</taxon>
        <taxon>Pseudomonadati</taxon>
        <taxon>Pseudomonadota</taxon>
        <taxon>Gammaproteobacteria</taxon>
        <taxon>Vibrionales</taxon>
        <taxon>Vibrionaceae</taxon>
        <taxon>Photobacterium</taxon>
    </lineage>
</organism>
<gene>
    <name evidence="11" type="ORF">IFO68_11965</name>
</gene>
<dbReference type="EMBL" id="JACYTP010000006">
    <property type="protein sequence ID" value="MBD8513392.1"/>
    <property type="molecule type" value="Genomic_DNA"/>
</dbReference>
<proteinExistence type="inferred from homology"/>
<keyword evidence="4" id="KW-1003">Cell membrane</keyword>
<evidence type="ECO:0000256" key="7">
    <source>
        <dbReference type="ARBA" id="ARBA00022989"/>
    </source>
</evidence>
<evidence type="ECO:0000313" key="12">
    <source>
        <dbReference type="Proteomes" id="UP000649768"/>
    </source>
</evidence>
<keyword evidence="5" id="KW-0997">Cell inner membrane</keyword>
<dbReference type="SUPFAM" id="SSF103481">
    <property type="entry name" value="Multidrug resistance efflux transporter EmrE"/>
    <property type="match status" value="1"/>
</dbReference>
<evidence type="ECO:0000256" key="5">
    <source>
        <dbReference type="ARBA" id="ARBA00022519"/>
    </source>
</evidence>
<evidence type="ECO:0000256" key="10">
    <source>
        <dbReference type="SAM" id="Phobius"/>
    </source>
</evidence>
<keyword evidence="12" id="KW-1185">Reference proteome</keyword>
<dbReference type="Proteomes" id="UP000649768">
    <property type="component" value="Unassembled WGS sequence"/>
</dbReference>
<feature type="transmembrane region" description="Helical" evidence="10">
    <location>
        <begin position="31"/>
        <end position="48"/>
    </location>
</feature>
<keyword evidence="6 9" id="KW-0812">Transmembrane</keyword>
<comment type="subcellular location">
    <subcellularLocation>
        <location evidence="1">Cell inner membrane</location>
        <topology evidence="1">Multi-pass membrane protein</topology>
    </subcellularLocation>
    <subcellularLocation>
        <location evidence="9">Cell membrane</location>
        <topology evidence="9">Multi-pass membrane protein</topology>
    </subcellularLocation>
</comment>
<protein>
    <recommendedName>
        <fullName evidence="3">Spermidine export protein MdtJ</fullName>
    </recommendedName>
</protein>
<feature type="transmembrane region" description="Helical" evidence="10">
    <location>
        <begin position="89"/>
        <end position="107"/>
    </location>
</feature>
<evidence type="ECO:0000256" key="4">
    <source>
        <dbReference type="ARBA" id="ARBA00022475"/>
    </source>
</evidence>
<dbReference type="InterPro" id="IPR045324">
    <property type="entry name" value="Small_multidrug_res"/>
</dbReference>
<evidence type="ECO:0000313" key="11">
    <source>
        <dbReference type="EMBL" id="MBD8513392.1"/>
    </source>
</evidence>
<sequence length="130" mass="13857">MFLARIFLLLAIASEVAGTSTMNLLGQQDALWGYAVMYLLITVSYYFLSLAAKRIAIGVAYAIWEGLGITLITLVSLLVFKADLNSQELLGLGLAVAGIVMVTLGEAQSDCRATQAKSSIPHSTSARSRS</sequence>
<dbReference type="InterPro" id="IPR037185">
    <property type="entry name" value="EmrE-like"/>
</dbReference>
<comment type="subunit">
    <text evidence="2">Forms a complex with MdtI.</text>
</comment>
<evidence type="ECO:0000256" key="3">
    <source>
        <dbReference type="ARBA" id="ARBA00021112"/>
    </source>
</evidence>
<keyword evidence="8 10" id="KW-0472">Membrane</keyword>
<name>A0ABR9BLF2_9GAMM</name>
<dbReference type="Gene3D" id="1.10.3730.20">
    <property type="match status" value="1"/>
</dbReference>
<comment type="similarity">
    <text evidence="9">Belongs to the drug/metabolite transporter (DMT) superfamily. Small multidrug resistance (SMR) (TC 2.A.7.1) family.</text>
</comment>
<dbReference type="PANTHER" id="PTHR30561">
    <property type="entry name" value="SMR FAMILY PROTON-DEPENDENT DRUG EFFLUX TRANSPORTER SUGE"/>
    <property type="match status" value="1"/>
</dbReference>
<dbReference type="PANTHER" id="PTHR30561:SF2">
    <property type="entry name" value="SPERMIDINE EXPORT PROTEIN MDTJ"/>
    <property type="match status" value="1"/>
</dbReference>
<comment type="caution">
    <text evidence="11">The sequence shown here is derived from an EMBL/GenBank/DDBJ whole genome shotgun (WGS) entry which is preliminary data.</text>
</comment>
<dbReference type="Pfam" id="PF00893">
    <property type="entry name" value="Multi_Drug_Res"/>
    <property type="match status" value="1"/>
</dbReference>
<keyword evidence="7 10" id="KW-1133">Transmembrane helix</keyword>
<evidence type="ECO:0000256" key="6">
    <source>
        <dbReference type="ARBA" id="ARBA00022692"/>
    </source>
</evidence>
<evidence type="ECO:0000256" key="1">
    <source>
        <dbReference type="ARBA" id="ARBA00004429"/>
    </source>
</evidence>
<evidence type="ECO:0000256" key="8">
    <source>
        <dbReference type="ARBA" id="ARBA00023136"/>
    </source>
</evidence>
<dbReference type="InterPro" id="IPR000390">
    <property type="entry name" value="Small_drug/metabolite_transptr"/>
</dbReference>